<protein>
    <submittedName>
        <fullName evidence="1">Uncharacterized protein</fullName>
    </submittedName>
</protein>
<dbReference type="AlphaFoldDB" id="A0A1V5ZNZ9"/>
<proteinExistence type="predicted"/>
<sequence length="55" mass="6712">MVKLSKPQYKKMLDHISYENLLKKYILKYDLYLVTQKLLKYYSKYYVAMAPAKQD</sequence>
<accession>A0A1V5ZNZ9</accession>
<comment type="caution">
    <text evidence="1">The sequence shown here is derived from an EMBL/GenBank/DDBJ whole genome shotgun (WGS) entry which is preliminary data.</text>
</comment>
<reference evidence="1" key="1">
    <citation type="submission" date="2017-02" db="EMBL/GenBank/DDBJ databases">
        <title>Delving into the versatile metabolic prowess of the omnipresent phylum Bacteroidetes.</title>
        <authorList>
            <person name="Nobu M.K."/>
            <person name="Mei R."/>
            <person name="Narihiro T."/>
            <person name="Kuroda K."/>
            <person name="Liu W.-T."/>
        </authorList>
    </citation>
    <scope>NUCLEOTIDE SEQUENCE</scope>
    <source>
        <strain evidence="1">ADurb.Bin160</strain>
    </source>
</reference>
<evidence type="ECO:0000313" key="1">
    <source>
        <dbReference type="EMBL" id="OQB41742.1"/>
    </source>
</evidence>
<name>A0A1V5ZNZ9_9BACT</name>
<gene>
    <name evidence="1" type="ORF">BWY04_00630</name>
</gene>
<organism evidence="1">
    <name type="scientific">candidate division CPR1 bacterium ADurb.Bin160</name>
    <dbReference type="NCBI Taxonomy" id="1852826"/>
    <lineage>
        <taxon>Bacteria</taxon>
        <taxon>candidate division CPR1</taxon>
    </lineage>
</organism>
<dbReference type="Proteomes" id="UP000485621">
    <property type="component" value="Unassembled WGS sequence"/>
</dbReference>
<dbReference type="EMBL" id="MWDB01000011">
    <property type="protein sequence ID" value="OQB41742.1"/>
    <property type="molecule type" value="Genomic_DNA"/>
</dbReference>